<dbReference type="SMART" id="SM00490">
    <property type="entry name" value="HELICc"/>
    <property type="match status" value="1"/>
</dbReference>
<feature type="domain" description="Helicase C-terminal" evidence="4">
    <location>
        <begin position="929"/>
        <end position="1104"/>
    </location>
</feature>
<evidence type="ECO:0000259" key="4">
    <source>
        <dbReference type="PROSITE" id="PS51194"/>
    </source>
</evidence>
<dbReference type="InterPro" id="IPR027417">
    <property type="entry name" value="P-loop_NTPase"/>
</dbReference>
<keyword evidence="6" id="KW-1185">Reference proteome</keyword>
<comment type="caution">
    <text evidence="5">The sequence shown here is derived from an EMBL/GenBank/DDBJ whole genome shotgun (WGS) entry which is preliminary data.</text>
</comment>
<dbReference type="PROSITE" id="PS51194">
    <property type="entry name" value="HELICASE_CTER"/>
    <property type="match status" value="1"/>
</dbReference>
<name>A0A2H3NHZ6_9BACT</name>
<gene>
    <name evidence="5" type="ORF">CRI93_14690</name>
</gene>
<dbReference type="GO" id="GO:0005524">
    <property type="term" value="F:ATP binding"/>
    <property type="evidence" value="ECO:0007669"/>
    <property type="project" value="UniProtKB-KW"/>
</dbReference>
<dbReference type="EMBL" id="PDEP01000021">
    <property type="protein sequence ID" value="PEN04753.1"/>
    <property type="molecule type" value="Genomic_DNA"/>
</dbReference>
<feature type="domain" description="Helicase ATP-binding" evidence="3">
    <location>
        <begin position="100"/>
        <end position="309"/>
    </location>
</feature>
<dbReference type="PANTHER" id="PTHR47957">
    <property type="entry name" value="ATP-DEPENDENT HELICASE HRQ1"/>
    <property type="match status" value="1"/>
</dbReference>
<keyword evidence="5" id="KW-0347">Helicase</keyword>
<dbReference type="InterPro" id="IPR001650">
    <property type="entry name" value="Helicase_C-like"/>
</dbReference>
<dbReference type="Pfam" id="PF09369">
    <property type="entry name" value="MZB"/>
    <property type="match status" value="1"/>
</dbReference>
<dbReference type="GO" id="GO:0043138">
    <property type="term" value="F:3'-5' DNA helicase activity"/>
    <property type="evidence" value="ECO:0007669"/>
    <property type="project" value="TreeGrafter"/>
</dbReference>
<protein>
    <submittedName>
        <fullName evidence="5">DEAD/DEAH box helicase</fullName>
    </submittedName>
</protein>
<dbReference type="InterPro" id="IPR011545">
    <property type="entry name" value="DEAD/DEAH_box_helicase_dom"/>
</dbReference>
<dbReference type="Pfam" id="PF00271">
    <property type="entry name" value="Helicase_C"/>
    <property type="match status" value="1"/>
</dbReference>
<keyword evidence="2" id="KW-0067">ATP-binding</keyword>
<keyword evidence="1" id="KW-0547">Nucleotide-binding</keyword>
<evidence type="ECO:0000256" key="2">
    <source>
        <dbReference type="ARBA" id="ARBA00022840"/>
    </source>
</evidence>
<dbReference type="GO" id="GO:0006289">
    <property type="term" value="P:nucleotide-excision repair"/>
    <property type="evidence" value="ECO:0007669"/>
    <property type="project" value="TreeGrafter"/>
</dbReference>
<evidence type="ECO:0000259" key="3">
    <source>
        <dbReference type="PROSITE" id="PS51192"/>
    </source>
</evidence>
<reference evidence="5 6" key="1">
    <citation type="submission" date="2017-10" db="EMBL/GenBank/DDBJ databases">
        <title>Draft genome of Longimonas halophila.</title>
        <authorList>
            <person name="Goh K.M."/>
            <person name="Shamsir M.S."/>
            <person name="Lim S.W."/>
        </authorList>
    </citation>
    <scope>NUCLEOTIDE SEQUENCE [LARGE SCALE GENOMIC DNA]</scope>
    <source>
        <strain evidence="5 6">KCTC 42399</strain>
    </source>
</reference>
<dbReference type="Pfam" id="PF00270">
    <property type="entry name" value="DEAD"/>
    <property type="match status" value="1"/>
</dbReference>
<dbReference type="InterPro" id="IPR018973">
    <property type="entry name" value="MZB"/>
</dbReference>
<dbReference type="PANTHER" id="PTHR47957:SF3">
    <property type="entry name" value="ATP-DEPENDENT HELICASE HRQ1"/>
    <property type="match status" value="1"/>
</dbReference>
<dbReference type="OrthoDB" id="9815222at2"/>
<dbReference type="Gene3D" id="3.40.50.300">
    <property type="entry name" value="P-loop containing nucleotide triphosphate hydrolases"/>
    <property type="match status" value="2"/>
</dbReference>
<dbReference type="GO" id="GO:0036297">
    <property type="term" value="P:interstrand cross-link repair"/>
    <property type="evidence" value="ECO:0007669"/>
    <property type="project" value="TreeGrafter"/>
</dbReference>
<dbReference type="GO" id="GO:0003676">
    <property type="term" value="F:nucleic acid binding"/>
    <property type="evidence" value="ECO:0007669"/>
    <property type="project" value="InterPro"/>
</dbReference>
<evidence type="ECO:0000313" key="5">
    <source>
        <dbReference type="EMBL" id="PEN04753.1"/>
    </source>
</evidence>
<dbReference type="Proteomes" id="UP000221024">
    <property type="component" value="Unassembled WGS sequence"/>
</dbReference>
<sequence length="1743" mass="196661">MNPFHVLRDTQNAYQRYVHTFQQFRNPQIESWVQDRVDQGTLLWKDPYIQLARRFKTGDSLQTLVDDGLLHPDTPACFTVDAGDRAAPPITPYKHQSTAIRQVQNQHNTIVATGTGSGKSFAFGIPIVSDCLQMREAGIDGIKAVIIYPMNALANSQYEDFAQRLRGSGLTLGRYTGDTASTEDQALQDFRKATGREHPYDSEVISREEIQADPPDILMTNYVMLELLLTRFRDRDLFPAGRQNALRFLVLDEVHTYTGNRGSDVACLIRRLKQHTGTTGQLRCIATSATVQSGEGEDAEQLIADFATKLFGEPFEREHVVGESYRPPISTGDQDLAAEVQVTDAMVEDFDGGPEQTATLAEALLGRSLSKDERTGTRLGQALNAQATMHFLEHQLDAGAKRLPDMIDDYREAYRPAASRSEALRELMAALLVGTAPMTRQPHSSDLAARFVPKLHAFFSQGRGITTCLTPEGPHLNDRGERTCPTCAQEHDRDRIALPLQFCRSCGQEYYGVTIAEDGTVYPRELGGTPDEAIGGQPAYLYPHHHDFDAVPMPESWHTRSGKSIQKQYKDAVPTNTTYCPTCNKVDATCSHSTLEVAVLTEPFLLCSSCGIKHTRRPREFNKLFTFGTVGRSTATDILVSNTLSSVPQGERKTLAFSDNRQDTALQAAHMNNLQQRIHFRRAVLNALDPSGTPTPLSDMGLNIFDTMEAADALPQYQKEDTGRFRSDPQAASRYQTYLRFALLQDIQRTRRRIHQNLEDTGLLEVKYDGLSELAAAQALWDDAPVLARCTDDERHDYIRGVLDIMRKRMAIRDDALLHFNRFRRKTMEKLSADVLLEDTSYLRPVGFSDSASTETKTADVRRFTHAATTTVAWTKRALNVEYSEAQEILRALVDILSSRDVRFLEREHIKYAGDLYMLPASLIHLARHTETVHDVCPQCGSVHHFRTLDVCTERKCDELEPDVDLSDNYFRTEYSRPLSRSSQVQAEAHSGQVDGQERRQIEENFRDEDNPLNVVVCTPTMELGIDIGDLSNVFMRNVPPSPSNYAQRAGRAGRTGQPSLITVFCGAGVNRGSHDQYFYRRPEKIIAGTITPPRFLLDNERLIQTHMHALVLEVLAHHASFKLPTKPRELLDVDASEYPIFPSLYTELERSIDAHYTTIEQAVQTAFAREIETFDWFGADVIEQAIKRFPQRLDGAFTAWRNEYAQLKQERDGINRRLGREDSERSLEIRRSVIERRLGSMRRGRGAFYMYRYLGSQGFLPNYAFPRDSVSVTFYDRDDSLMRDPVLALREYAPGNFIYYRGSRYEVKYGRPRTTGDSALAFEKLQVCPECNAAHLGEESAKREACGRCGTSLSTTHANPRALAMPDMVAIQRQSITSDEEERRRSGYSMEIYYQQGPGATEHTIDAGDEAPAMKLSYEHNGRVLNVNRGPTKAERDDEAMGFGYCQSCNEWLVTEKALSDHAGDDGRCPHHAPPEQVVRGIHLYTQTQNDVLTVDCPLPEDVTAVDAFYTTLRYTLQQALSIEMELDEREVDGFVSEIPNAPDRRRIVLYETQEGGTGAVQSLTQAPRLQRVLQSARELLHEHDEEGCEKACYECLLTFYNQRDHDLIDRTLVLPLLQSLDTLDVSANQPRREEHLYALRTQCESDLERDVLDAIVAEGLPLPDDAQYTLHDGDTPVAEADFYYKPRTAVFVDGSPHYKAHIANADAHKRRRLKAQGYRIAVINSSDDLSELEERVRPHIQ</sequence>
<dbReference type="RefSeq" id="WP_098063431.1">
    <property type="nucleotide sequence ID" value="NZ_PDEP01000021.1"/>
</dbReference>
<evidence type="ECO:0000256" key="1">
    <source>
        <dbReference type="ARBA" id="ARBA00022741"/>
    </source>
</evidence>
<proteinExistence type="predicted"/>
<dbReference type="PROSITE" id="PS51192">
    <property type="entry name" value="HELICASE_ATP_BIND_1"/>
    <property type="match status" value="1"/>
</dbReference>
<keyword evidence="5" id="KW-0378">Hydrolase</keyword>
<dbReference type="InterPro" id="IPR014001">
    <property type="entry name" value="Helicase_ATP-bd"/>
</dbReference>
<dbReference type="SMART" id="SM00487">
    <property type="entry name" value="DEXDc"/>
    <property type="match status" value="1"/>
</dbReference>
<organism evidence="5 6">
    <name type="scientific">Longimonas halophila</name>
    <dbReference type="NCBI Taxonomy" id="1469170"/>
    <lineage>
        <taxon>Bacteria</taxon>
        <taxon>Pseudomonadati</taxon>
        <taxon>Rhodothermota</taxon>
        <taxon>Rhodothermia</taxon>
        <taxon>Rhodothermales</taxon>
        <taxon>Salisaetaceae</taxon>
        <taxon>Longimonas</taxon>
    </lineage>
</organism>
<dbReference type="SUPFAM" id="SSF52540">
    <property type="entry name" value="P-loop containing nucleoside triphosphate hydrolases"/>
    <property type="match status" value="2"/>
</dbReference>
<evidence type="ECO:0000313" key="6">
    <source>
        <dbReference type="Proteomes" id="UP000221024"/>
    </source>
</evidence>
<accession>A0A2H3NHZ6</accession>